<protein>
    <submittedName>
        <fullName evidence="2">Uncharacterized protein At4g08110</fullName>
    </submittedName>
</protein>
<feature type="region of interest" description="Disordered" evidence="1">
    <location>
        <begin position="101"/>
        <end position="121"/>
    </location>
</feature>
<dbReference type="ExpressionAtlas" id="Q0WQD8">
    <property type="expression patterns" value="baseline and differential"/>
</dbReference>
<evidence type="ECO:0000313" key="2">
    <source>
        <dbReference type="EMBL" id="BAF00661.1"/>
    </source>
</evidence>
<dbReference type="AlphaFoldDB" id="Q0WQD8"/>
<accession>Q0WQD8</accession>
<feature type="region of interest" description="Disordered" evidence="1">
    <location>
        <begin position="52"/>
        <end position="73"/>
    </location>
</feature>
<sequence>MIDIFLKCTETDDKGNYFGIRSLVVTLNKGKRKESYANISSSSLTELHDQLRQKMAEHDEENARRDAEQQQSQTRIANLEMLVSYWKQSDPAFAAFVASQPHPTAPATTPATTPAASATTTTQPDTFLDVDVCSKDSLCWF</sequence>
<reference evidence="2" key="1">
    <citation type="submission" date="2006-07" db="EMBL/GenBank/DDBJ databases">
        <title>Large-scale analysis of RIKEN Arabidopsis full-length (RAFL) cDNAs.</title>
        <authorList>
            <person name="Totoki Y."/>
            <person name="Seki M."/>
            <person name="Ishida J."/>
            <person name="Nakajima M."/>
            <person name="Enju A."/>
            <person name="Morosawa T."/>
            <person name="Kamiya A."/>
            <person name="Narusaka M."/>
            <person name="Shin-i T."/>
            <person name="Nakagawa M."/>
            <person name="Sakamoto N."/>
            <person name="Oishi K."/>
            <person name="Kohara Y."/>
            <person name="Kobayashi M."/>
            <person name="Toyoda A."/>
            <person name="Sakaki Y."/>
            <person name="Sakurai T."/>
            <person name="Iida K."/>
            <person name="Akiyama K."/>
            <person name="Satou M."/>
            <person name="Toyoda T."/>
            <person name="Konagaya A."/>
            <person name="Carninci P."/>
            <person name="Kawai J."/>
            <person name="Hayashizaki Y."/>
            <person name="Shinozaki K."/>
        </authorList>
    </citation>
    <scope>NUCLEOTIDE SEQUENCE</scope>
</reference>
<name>Q0WQD8_ARATH</name>
<evidence type="ECO:0000256" key="1">
    <source>
        <dbReference type="SAM" id="MobiDB-lite"/>
    </source>
</evidence>
<gene>
    <name evidence="2" type="ordered locus">At4g08110</name>
</gene>
<feature type="compositionally biased region" description="Basic and acidic residues" evidence="1">
    <location>
        <begin position="52"/>
        <end position="68"/>
    </location>
</feature>
<organism evidence="2">
    <name type="scientific">Arabidopsis thaliana</name>
    <name type="common">Mouse-ear cress</name>
    <dbReference type="NCBI Taxonomy" id="3702"/>
    <lineage>
        <taxon>Eukaryota</taxon>
        <taxon>Viridiplantae</taxon>
        <taxon>Streptophyta</taxon>
        <taxon>Embryophyta</taxon>
        <taxon>Tracheophyta</taxon>
        <taxon>Spermatophyta</taxon>
        <taxon>Magnoliopsida</taxon>
        <taxon>eudicotyledons</taxon>
        <taxon>Gunneridae</taxon>
        <taxon>Pentapetalae</taxon>
        <taxon>rosids</taxon>
        <taxon>malvids</taxon>
        <taxon>Brassicales</taxon>
        <taxon>Brassicaceae</taxon>
        <taxon>Camelineae</taxon>
        <taxon>Arabidopsis</taxon>
    </lineage>
</organism>
<proteinExistence type="evidence at transcript level"/>
<dbReference type="EMBL" id="AK228761">
    <property type="protein sequence ID" value="BAF00661.1"/>
    <property type="molecule type" value="mRNA"/>
</dbReference>